<feature type="binding site" evidence="5">
    <location>
        <position position="188"/>
    </location>
    <ligand>
        <name>adenosylcob(III)alamin</name>
        <dbReference type="ChEBI" id="CHEBI:18408"/>
    </ligand>
</feature>
<dbReference type="HAMAP" id="MF_00601">
    <property type="entry name" value="EutC"/>
    <property type="match status" value="1"/>
</dbReference>
<keyword evidence="1 5" id="KW-0846">Cobalamin</keyword>
<evidence type="ECO:0000313" key="6">
    <source>
        <dbReference type="EMBL" id="MDT9002324.1"/>
    </source>
</evidence>
<keyword evidence="4 5" id="KW-1283">Bacterial microcompartment</keyword>
<keyword evidence="7" id="KW-1185">Reference proteome</keyword>
<proteinExistence type="inferred from homology"/>
<dbReference type="PIRSF" id="PIRSF018982">
    <property type="entry name" value="EutC"/>
    <property type="match status" value="1"/>
</dbReference>
<dbReference type="Proteomes" id="UP001246372">
    <property type="component" value="Unassembled WGS sequence"/>
</dbReference>
<dbReference type="NCBIfam" id="NF003971">
    <property type="entry name" value="PRK05465.1"/>
    <property type="match status" value="1"/>
</dbReference>
<evidence type="ECO:0000256" key="3">
    <source>
        <dbReference type="ARBA" id="ARBA00023285"/>
    </source>
</evidence>
<protein>
    <recommendedName>
        <fullName evidence="5">Ethanolamine ammonia-lyase small subunit</fullName>
        <shortName evidence="5">EAL small subunit</shortName>
        <ecNumber evidence="5">4.3.1.7</ecNumber>
    </recommendedName>
</protein>
<comment type="catalytic activity">
    <reaction evidence="5">
        <text>ethanolamine = acetaldehyde + NH4(+)</text>
        <dbReference type="Rhea" id="RHEA:15313"/>
        <dbReference type="ChEBI" id="CHEBI:15343"/>
        <dbReference type="ChEBI" id="CHEBI:28938"/>
        <dbReference type="ChEBI" id="CHEBI:57603"/>
        <dbReference type="EC" id="4.3.1.7"/>
    </reaction>
</comment>
<dbReference type="PANTHER" id="PTHR39330">
    <property type="entry name" value="ETHANOLAMINE AMMONIA-LYASE LIGHT CHAIN"/>
    <property type="match status" value="1"/>
</dbReference>
<feature type="binding site" evidence="5">
    <location>
        <position position="167"/>
    </location>
    <ligand>
        <name>adenosylcob(III)alamin</name>
        <dbReference type="ChEBI" id="CHEBI:18408"/>
    </ligand>
</feature>
<keyword evidence="3 5" id="KW-0170">Cobalt</keyword>
<dbReference type="Gene3D" id="3.40.50.11240">
    <property type="entry name" value="Ethanolamine ammonia-lyase light chain (EutC)"/>
    <property type="match status" value="1"/>
</dbReference>
<accession>A0ABU3PIN9</accession>
<name>A0ABU3PIN9_9BURK</name>
<comment type="similarity">
    <text evidence="5">Belongs to the EutC family.</text>
</comment>
<comment type="function">
    <text evidence="5">Catalyzes the deamination of various vicinal amino-alcohols to oxo compounds. Allows this organism to utilize ethanolamine as the sole source of nitrogen and carbon in the presence of external vitamin B12.</text>
</comment>
<comment type="subunit">
    <text evidence="5">The basic unit is a heterodimer which dimerizes to form tetramers. The heterotetramers trimerize; 6 large subunits form a core ring with 6 small subunits projecting outwards.</text>
</comment>
<evidence type="ECO:0000256" key="1">
    <source>
        <dbReference type="ARBA" id="ARBA00022628"/>
    </source>
</evidence>
<organism evidence="6 7">
    <name type="scientific">Roseateles aquae</name>
    <dbReference type="NCBI Taxonomy" id="3077235"/>
    <lineage>
        <taxon>Bacteria</taxon>
        <taxon>Pseudomonadati</taxon>
        <taxon>Pseudomonadota</taxon>
        <taxon>Betaproteobacteria</taxon>
        <taxon>Burkholderiales</taxon>
        <taxon>Sphaerotilaceae</taxon>
        <taxon>Roseateles</taxon>
    </lineage>
</organism>
<evidence type="ECO:0000313" key="7">
    <source>
        <dbReference type="Proteomes" id="UP001246372"/>
    </source>
</evidence>
<dbReference type="Gene3D" id="1.10.30.40">
    <property type="entry name" value="Ethanolamine ammonia-lyase light chain (EutC), N-terminal domain"/>
    <property type="match status" value="1"/>
</dbReference>
<evidence type="ECO:0000256" key="2">
    <source>
        <dbReference type="ARBA" id="ARBA00023239"/>
    </source>
</evidence>
<feature type="binding site" evidence="5">
    <location>
        <position position="217"/>
    </location>
    <ligand>
        <name>adenosylcob(III)alamin</name>
        <dbReference type="ChEBI" id="CHEBI:18408"/>
    </ligand>
</feature>
<dbReference type="InterPro" id="IPR042255">
    <property type="entry name" value="EutC_N"/>
</dbReference>
<reference evidence="6" key="1">
    <citation type="submission" date="2023-09" db="EMBL/GenBank/DDBJ databases">
        <title>Paucibacter sp. APW11 Genome sequencing and assembly.</title>
        <authorList>
            <person name="Kim I."/>
        </authorList>
    </citation>
    <scope>NUCLEOTIDE SEQUENCE</scope>
    <source>
        <strain evidence="6">APW11</strain>
    </source>
</reference>
<gene>
    <name evidence="5 6" type="primary">eutC</name>
    <name evidence="6" type="ORF">RQP53_23790</name>
</gene>
<dbReference type="PANTHER" id="PTHR39330:SF1">
    <property type="entry name" value="ETHANOLAMINE AMMONIA-LYASE SMALL SUBUNIT"/>
    <property type="match status" value="1"/>
</dbReference>
<comment type="caution">
    <text evidence="6">The sequence shown here is derived from an EMBL/GenBank/DDBJ whole genome shotgun (WGS) entry which is preliminary data.</text>
</comment>
<dbReference type="InterPro" id="IPR009246">
    <property type="entry name" value="EutC"/>
</dbReference>
<comment type="pathway">
    <text evidence="5">Amine and polyamine degradation; ethanolamine degradation.</text>
</comment>
<dbReference type="Pfam" id="PF05985">
    <property type="entry name" value="EutC"/>
    <property type="match status" value="1"/>
</dbReference>
<dbReference type="GO" id="GO:0008851">
    <property type="term" value="F:ethanolamine ammonia-lyase activity"/>
    <property type="evidence" value="ECO:0007669"/>
    <property type="project" value="UniProtKB-EC"/>
</dbReference>
<dbReference type="InterPro" id="IPR042251">
    <property type="entry name" value="EutC_C"/>
</dbReference>
<keyword evidence="2 5" id="KW-0456">Lyase</keyword>
<dbReference type="RefSeq" id="WP_315653218.1">
    <property type="nucleotide sequence ID" value="NZ_JAVXZY010000014.1"/>
</dbReference>
<dbReference type="EMBL" id="JAVXZY010000014">
    <property type="protein sequence ID" value="MDT9002324.1"/>
    <property type="molecule type" value="Genomic_DNA"/>
</dbReference>
<comment type="subcellular location">
    <subcellularLocation>
        <location evidence="5">Bacterial microcompartment</location>
    </subcellularLocation>
</comment>
<dbReference type="EC" id="4.3.1.7" evidence="5"/>
<evidence type="ECO:0000256" key="4">
    <source>
        <dbReference type="ARBA" id="ARBA00024446"/>
    </source>
</evidence>
<sequence>MSAKPAPKPSVTAQPWARLGRYTAARIGLGRAGASVPTTAHLAFQQAHAEARDAVHTPLDAEALLAGLRALGEAPLQVHSQADHRARYLQRPDLGRALDAASAALLDAQAAPQTDDAPDLAFVLADGLSALALQRQALPLFAALRERLLAEGGWHWAPPVLAVQARVAIGDEIGARLKARCVVVLIGERPGLSAPDSLGIYFSWAPRVGLVDAERNCISNVRPEGLPPPAAAAKLHALLREARRRQLSGVALKDEQDERALAPAEPAALMRLLTG</sequence>
<comment type="cofactor">
    <cofactor evidence="5">
        <name>adenosylcob(III)alamin</name>
        <dbReference type="ChEBI" id="CHEBI:18408"/>
    </cofactor>
    <text evidence="5">Binds between the large and small subunits.</text>
</comment>
<evidence type="ECO:0000256" key="5">
    <source>
        <dbReference type="HAMAP-Rule" id="MF_00601"/>
    </source>
</evidence>